<reference evidence="1 2" key="1">
    <citation type="submission" date="2017-12" db="EMBL/GenBank/DDBJ databases">
        <title>Hemimetabolous genomes reveal molecular basis of termite eusociality.</title>
        <authorList>
            <person name="Harrison M.C."/>
            <person name="Jongepier E."/>
            <person name="Robertson H.M."/>
            <person name="Arning N."/>
            <person name="Bitard-Feildel T."/>
            <person name="Chao H."/>
            <person name="Childers C.P."/>
            <person name="Dinh H."/>
            <person name="Doddapaneni H."/>
            <person name="Dugan S."/>
            <person name="Gowin J."/>
            <person name="Greiner C."/>
            <person name="Han Y."/>
            <person name="Hu H."/>
            <person name="Hughes D.S.T."/>
            <person name="Huylmans A.-K."/>
            <person name="Kemena C."/>
            <person name="Kremer L.P.M."/>
            <person name="Lee S.L."/>
            <person name="Lopez-Ezquerra A."/>
            <person name="Mallet L."/>
            <person name="Monroy-Kuhn J.M."/>
            <person name="Moser A."/>
            <person name="Murali S.C."/>
            <person name="Muzny D.M."/>
            <person name="Otani S."/>
            <person name="Piulachs M.-D."/>
            <person name="Poelchau M."/>
            <person name="Qu J."/>
            <person name="Schaub F."/>
            <person name="Wada-Katsumata A."/>
            <person name="Worley K.C."/>
            <person name="Xie Q."/>
            <person name="Ylla G."/>
            <person name="Poulsen M."/>
            <person name="Gibbs R.A."/>
            <person name="Schal C."/>
            <person name="Richards S."/>
            <person name="Belles X."/>
            <person name="Korb J."/>
            <person name="Bornberg-Bauer E."/>
        </authorList>
    </citation>
    <scope>NUCLEOTIDE SEQUENCE [LARGE SCALE GENOMIC DNA]</scope>
    <source>
        <tissue evidence="1">Whole body</tissue>
    </source>
</reference>
<dbReference type="EMBL" id="NEVH01027067">
    <property type="protein sequence ID" value="PNF13946.1"/>
    <property type="molecule type" value="Genomic_DNA"/>
</dbReference>
<evidence type="ECO:0000313" key="2">
    <source>
        <dbReference type="Proteomes" id="UP000235965"/>
    </source>
</evidence>
<sequence>ERAQSAVITGNVIVAAYICVRMCVYRVSQEERSVFCEVMVSVILRSPDLTPCLKAKVYTHHPPTFDELKAAITKEINAIPRNMTRRVMKNFQNRLRKCVENGGGHFGRYYF</sequence>
<dbReference type="InterPro" id="IPR036397">
    <property type="entry name" value="RNaseH_sf"/>
</dbReference>
<dbReference type="Proteomes" id="UP000235965">
    <property type="component" value="Unassembled WGS sequence"/>
</dbReference>
<dbReference type="InParanoid" id="A0A2J7PC87"/>
<dbReference type="Gene3D" id="3.30.420.10">
    <property type="entry name" value="Ribonuclease H-like superfamily/Ribonuclease H"/>
    <property type="match status" value="1"/>
</dbReference>
<gene>
    <name evidence="1" type="ORF">B7P43_G09854</name>
</gene>
<name>A0A2J7PC87_9NEOP</name>
<organism evidence="1 2">
    <name type="scientific">Cryptotermes secundus</name>
    <dbReference type="NCBI Taxonomy" id="105785"/>
    <lineage>
        <taxon>Eukaryota</taxon>
        <taxon>Metazoa</taxon>
        <taxon>Ecdysozoa</taxon>
        <taxon>Arthropoda</taxon>
        <taxon>Hexapoda</taxon>
        <taxon>Insecta</taxon>
        <taxon>Pterygota</taxon>
        <taxon>Neoptera</taxon>
        <taxon>Polyneoptera</taxon>
        <taxon>Dictyoptera</taxon>
        <taxon>Blattodea</taxon>
        <taxon>Blattoidea</taxon>
        <taxon>Termitoidae</taxon>
        <taxon>Kalotermitidae</taxon>
        <taxon>Cryptotermitinae</taxon>
        <taxon>Cryptotermes</taxon>
    </lineage>
</organism>
<feature type="non-terminal residue" evidence="1">
    <location>
        <position position="1"/>
    </location>
</feature>
<proteinExistence type="predicted"/>
<accession>A0A2J7PC87</accession>
<comment type="caution">
    <text evidence="1">The sequence shown here is derived from an EMBL/GenBank/DDBJ whole genome shotgun (WGS) entry which is preliminary data.</text>
</comment>
<dbReference type="AlphaFoldDB" id="A0A2J7PC87"/>
<dbReference type="PANTHER" id="PTHR47326:SF1">
    <property type="entry name" value="HTH PSQ-TYPE DOMAIN-CONTAINING PROTEIN"/>
    <property type="match status" value="1"/>
</dbReference>
<dbReference type="GO" id="GO:0003676">
    <property type="term" value="F:nucleic acid binding"/>
    <property type="evidence" value="ECO:0007669"/>
    <property type="project" value="InterPro"/>
</dbReference>
<dbReference type="PANTHER" id="PTHR47326">
    <property type="entry name" value="TRANSPOSABLE ELEMENT TC3 TRANSPOSASE-LIKE PROTEIN"/>
    <property type="match status" value="1"/>
</dbReference>
<keyword evidence="2" id="KW-1185">Reference proteome</keyword>
<protein>
    <submittedName>
        <fullName evidence="1">Uncharacterized protein</fullName>
    </submittedName>
</protein>
<evidence type="ECO:0000313" key="1">
    <source>
        <dbReference type="EMBL" id="PNF13946.1"/>
    </source>
</evidence>